<sequence length="86" mass="10076">MFIRFVSVHIVLKHLFDLMSGCVESFLEMPVIRMRRDATTVSLFLSLMKCFSFSYEFLFGNVCVAIAFFLSLSFLLSIWLLLYFLL</sequence>
<name>A0ACB9GGB4_CICIN</name>
<comment type="caution">
    <text evidence="1">The sequence shown here is derived from an EMBL/GenBank/DDBJ whole genome shotgun (WGS) entry which is preliminary data.</text>
</comment>
<evidence type="ECO:0000313" key="1">
    <source>
        <dbReference type="EMBL" id="KAI3781797.1"/>
    </source>
</evidence>
<dbReference type="EMBL" id="CM042010">
    <property type="protein sequence ID" value="KAI3781797.1"/>
    <property type="molecule type" value="Genomic_DNA"/>
</dbReference>
<accession>A0ACB9GGB4</accession>
<reference evidence="2" key="1">
    <citation type="journal article" date="2022" name="Mol. Ecol. Resour.">
        <title>The genomes of chicory, endive, great burdock and yacon provide insights into Asteraceae palaeo-polyploidization history and plant inulin production.</title>
        <authorList>
            <person name="Fan W."/>
            <person name="Wang S."/>
            <person name="Wang H."/>
            <person name="Wang A."/>
            <person name="Jiang F."/>
            <person name="Liu H."/>
            <person name="Zhao H."/>
            <person name="Xu D."/>
            <person name="Zhang Y."/>
        </authorList>
    </citation>
    <scope>NUCLEOTIDE SEQUENCE [LARGE SCALE GENOMIC DNA]</scope>
    <source>
        <strain evidence="2">cv. Punajuju</strain>
    </source>
</reference>
<dbReference type="Proteomes" id="UP001055811">
    <property type="component" value="Linkage Group LG02"/>
</dbReference>
<evidence type="ECO:0000313" key="2">
    <source>
        <dbReference type="Proteomes" id="UP001055811"/>
    </source>
</evidence>
<proteinExistence type="predicted"/>
<protein>
    <submittedName>
        <fullName evidence="1">Uncharacterized protein</fullName>
    </submittedName>
</protein>
<reference evidence="1 2" key="2">
    <citation type="journal article" date="2022" name="Mol. Ecol. Resour.">
        <title>The genomes of chicory, endive, great burdock and yacon provide insights into Asteraceae paleo-polyploidization history and plant inulin production.</title>
        <authorList>
            <person name="Fan W."/>
            <person name="Wang S."/>
            <person name="Wang H."/>
            <person name="Wang A."/>
            <person name="Jiang F."/>
            <person name="Liu H."/>
            <person name="Zhao H."/>
            <person name="Xu D."/>
            <person name="Zhang Y."/>
        </authorList>
    </citation>
    <scope>NUCLEOTIDE SEQUENCE [LARGE SCALE GENOMIC DNA]</scope>
    <source>
        <strain evidence="2">cv. Punajuju</strain>
        <tissue evidence="1">Leaves</tissue>
    </source>
</reference>
<keyword evidence="2" id="KW-1185">Reference proteome</keyword>
<organism evidence="1 2">
    <name type="scientific">Cichorium intybus</name>
    <name type="common">Chicory</name>
    <dbReference type="NCBI Taxonomy" id="13427"/>
    <lineage>
        <taxon>Eukaryota</taxon>
        <taxon>Viridiplantae</taxon>
        <taxon>Streptophyta</taxon>
        <taxon>Embryophyta</taxon>
        <taxon>Tracheophyta</taxon>
        <taxon>Spermatophyta</taxon>
        <taxon>Magnoliopsida</taxon>
        <taxon>eudicotyledons</taxon>
        <taxon>Gunneridae</taxon>
        <taxon>Pentapetalae</taxon>
        <taxon>asterids</taxon>
        <taxon>campanulids</taxon>
        <taxon>Asterales</taxon>
        <taxon>Asteraceae</taxon>
        <taxon>Cichorioideae</taxon>
        <taxon>Cichorieae</taxon>
        <taxon>Cichoriinae</taxon>
        <taxon>Cichorium</taxon>
    </lineage>
</organism>
<gene>
    <name evidence="1" type="ORF">L2E82_11823</name>
</gene>